<accession>A0A254N6V6</accession>
<evidence type="ECO:0000313" key="2">
    <source>
        <dbReference type="Proteomes" id="UP000197446"/>
    </source>
</evidence>
<reference evidence="1 2" key="1">
    <citation type="journal article" date="2007" name="Int. J. Syst. Evol. Microbiol.">
        <title>Description of Pelomonas aquatica sp. nov. and Pelomonas puraquae sp. nov., isolated from industrial and haemodialysis water.</title>
        <authorList>
            <person name="Gomila M."/>
            <person name="Bowien B."/>
            <person name="Falsen E."/>
            <person name="Moore E.R."/>
            <person name="Lalucat J."/>
        </authorList>
    </citation>
    <scope>NUCLEOTIDE SEQUENCE [LARGE SCALE GENOMIC DNA]</scope>
    <source>
        <strain evidence="1 2">CCUG 52769</strain>
    </source>
</reference>
<dbReference type="RefSeq" id="WP_088483686.1">
    <property type="nucleotide sequence ID" value="NZ_JBCNLH010000001.1"/>
</dbReference>
<sequence>MTTLSGYLRTAFRWQRGRQGSGYDKMLLLTARWPLPFDSYLIRYPEGSAIPPHTDPVQTGRHYRLNIVVKASPRGGEFICATPIWQSRRIKFFRPDACEHSVTRVEGGSRYVLSVGWVLKDRPT</sequence>
<dbReference type="EMBL" id="NISI01000005">
    <property type="protein sequence ID" value="OWR03450.1"/>
    <property type="molecule type" value="Genomic_DNA"/>
</dbReference>
<organism evidence="1 2">
    <name type="scientific">Roseateles puraquae</name>
    <dbReference type="NCBI Taxonomy" id="431059"/>
    <lineage>
        <taxon>Bacteria</taxon>
        <taxon>Pseudomonadati</taxon>
        <taxon>Pseudomonadota</taxon>
        <taxon>Betaproteobacteria</taxon>
        <taxon>Burkholderiales</taxon>
        <taxon>Sphaerotilaceae</taxon>
        <taxon>Roseateles</taxon>
    </lineage>
</organism>
<dbReference type="AlphaFoldDB" id="A0A254N6V6"/>
<dbReference type="Proteomes" id="UP000197446">
    <property type="component" value="Unassembled WGS sequence"/>
</dbReference>
<gene>
    <name evidence="1" type="ORF">CDO81_13190</name>
</gene>
<keyword evidence="2" id="KW-1185">Reference proteome</keyword>
<protein>
    <recommendedName>
        <fullName evidence="3">Fe2OG dioxygenase domain-containing protein</fullName>
    </recommendedName>
</protein>
<evidence type="ECO:0008006" key="3">
    <source>
        <dbReference type="Google" id="ProtNLM"/>
    </source>
</evidence>
<proteinExistence type="predicted"/>
<dbReference type="OrthoDB" id="8926130at2"/>
<comment type="caution">
    <text evidence="1">The sequence shown here is derived from an EMBL/GenBank/DDBJ whole genome shotgun (WGS) entry which is preliminary data.</text>
</comment>
<evidence type="ECO:0000313" key="1">
    <source>
        <dbReference type="EMBL" id="OWR03450.1"/>
    </source>
</evidence>
<name>A0A254N6V6_9BURK</name>